<dbReference type="AlphaFoldDB" id="A0A517NNA7"/>
<dbReference type="InterPro" id="IPR008302">
    <property type="entry name" value="NamZ"/>
</dbReference>
<dbReference type="GO" id="GO:0033922">
    <property type="term" value="F:peptidoglycan beta-N-acetylmuramidase activity"/>
    <property type="evidence" value="ECO:0007669"/>
    <property type="project" value="InterPro"/>
</dbReference>
<dbReference type="PANTHER" id="PTHR42915:SF1">
    <property type="entry name" value="PEPTIDOGLYCAN BETA-N-ACETYLMURAMIDASE NAMZ"/>
    <property type="match status" value="1"/>
</dbReference>
<accession>A0A517NNA7</accession>
<dbReference type="RefSeq" id="WP_145416128.1">
    <property type="nucleotide sequence ID" value="NZ_CP036526.1"/>
</dbReference>
<name>A0A517NNA7_9BACT</name>
<dbReference type="InterPro" id="IPR048503">
    <property type="entry name" value="NamZ_C"/>
</dbReference>
<evidence type="ECO:0000313" key="4">
    <source>
        <dbReference type="Proteomes" id="UP000319817"/>
    </source>
</evidence>
<protein>
    <recommendedName>
        <fullName evidence="5">DUF1343 domain-containing protein</fullName>
    </recommendedName>
</protein>
<keyword evidence="4" id="KW-1185">Reference proteome</keyword>
<evidence type="ECO:0000313" key="3">
    <source>
        <dbReference type="EMBL" id="QDT08611.1"/>
    </source>
</evidence>
<dbReference type="PANTHER" id="PTHR42915">
    <property type="entry name" value="HYPOTHETICAL 460 KDA PROTEIN IN FEUA-SIGW INTERGENIC REGION [PRECURSOR]"/>
    <property type="match status" value="1"/>
</dbReference>
<gene>
    <name evidence="3" type="ORF">K239x_05510</name>
</gene>
<feature type="domain" description="Peptidoglycan beta-N-acetylmuramidase NamZ C-terminal" evidence="2">
    <location>
        <begin position="232"/>
        <end position="385"/>
    </location>
</feature>
<dbReference type="PIRSF" id="PIRSF016719">
    <property type="entry name" value="UCP016719"/>
    <property type="match status" value="1"/>
</dbReference>
<reference evidence="3 4" key="1">
    <citation type="submission" date="2019-02" db="EMBL/GenBank/DDBJ databases">
        <title>Deep-cultivation of Planctomycetes and their phenomic and genomic characterization uncovers novel biology.</title>
        <authorList>
            <person name="Wiegand S."/>
            <person name="Jogler M."/>
            <person name="Boedeker C."/>
            <person name="Pinto D."/>
            <person name="Vollmers J."/>
            <person name="Rivas-Marin E."/>
            <person name="Kohn T."/>
            <person name="Peeters S.H."/>
            <person name="Heuer A."/>
            <person name="Rast P."/>
            <person name="Oberbeckmann S."/>
            <person name="Bunk B."/>
            <person name="Jeske O."/>
            <person name="Meyerdierks A."/>
            <person name="Storesund J.E."/>
            <person name="Kallscheuer N."/>
            <person name="Luecker S."/>
            <person name="Lage O.M."/>
            <person name="Pohl T."/>
            <person name="Merkel B.J."/>
            <person name="Hornburger P."/>
            <person name="Mueller R.-W."/>
            <person name="Bruemmer F."/>
            <person name="Labrenz M."/>
            <person name="Spormann A.M."/>
            <person name="Op den Camp H."/>
            <person name="Overmann J."/>
            <person name="Amann R."/>
            <person name="Jetten M.S.M."/>
            <person name="Mascher T."/>
            <person name="Medema M.H."/>
            <person name="Devos D.P."/>
            <person name="Kaster A.-K."/>
            <person name="Ovreas L."/>
            <person name="Rohde M."/>
            <person name="Galperin M.Y."/>
            <person name="Jogler C."/>
        </authorList>
    </citation>
    <scope>NUCLEOTIDE SEQUENCE [LARGE SCALE GENOMIC DNA]</scope>
    <source>
        <strain evidence="3 4">K23_9</strain>
    </source>
</reference>
<dbReference type="Pfam" id="PF20732">
    <property type="entry name" value="NamZ_C"/>
    <property type="match status" value="1"/>
</dbReference>
<dbReference type="Gene3D" id="3.40.50.12170">
    <property type="entry name" value="Uncharacterised protein PF07075, DUF1343"/>
    <property type="match status" value="1"/>
</dbReference>
<evidence type="ECO:0000259" key="2">
    <source>
        <dbReference type="Pfam" id="PF20732"/>
    </source>
</evidence>
<organism evidence="3 4">
    <name type="scientific">Stieleria marina</name>
    <dbReference type="NCBI Taxonomy" id="1930275"/>
    <lineage>
        <taxon>Bacteria</taxon>
        <taxon>Pseudomonadati</taxon>
        <taxon>Planctomycetota</taxon>
        <taxon>Planctomycetia</taxon>
        <taxon>Pirellulales</taxon>
        <taxon>Pirellulaceae</taxon>
        <taxon>Stieleria</taxon>
    </lineage>
</organism>
<dbReference type="InterPro" id="IPR048502">
    <property type="entry name" value="NamZ_N"/>
</dbReference>
<dbReference type="Gene3D" id="3.90.1150.140">
    <property type="match status" value="1"/>
</dbReference>
<dbReference type="OrthoDB" id="9801061at2"/>
<evidence type="ECO:0008006" key="5">
    <source>
        <dbReference type="Google" id="ProtNLM"/>
    </source>
</evidence>
<sequence>MSGDAIQFGIDRLADSGSSWLQDARIGLLMNRASIDSRLRLSCDVVADVFPGQLKALFTPQHGLWGDAQANMIETNHGWHDELSVPIYSLYSETRRPTDKMLADIDCLVVDLQDVGTRVYTYIWTLLECMRACADAGVAIVVLDRPNPIGGEIVEGPLLDEGYFSFVGGATIPMRHGLTIGEMAGLFQSEFSIKVDLHVVPVVGWDVRQTFAEIDRHFIPPSPNLPTVLSALVYPGQVLLEGANLSEGRGTTTPFEMIGAPFVVPERLLDQISQQELPGVRFLPVNFRPTFDKWAGELCGGVSIHVTDVGQFRSYRTTIALIQAIQKLWPADFAWLPPPYEYEIRKPPIDIISGDRHLREGASIDELCQVDCQAWRVRTEEFQLYPRE</sequence>
<dbReference type="EMBL" id="CP036526">
    <property type="protein sequence ID" value="QDT08611.1"/>
    <property type="molecule type" value="Genomic_DNA"/>
</dbReference>
<dbReference type="Pfam" id="PF07075">
    <property type="entry name" value="NamZ_N"/>
    <property type="match status" value="1"/>
</dbReference>
<feature type="domain" description="Peptidoglycan beta-N-acetylmuramidase NamZ N-terminal" evidence="1">
    <location>
        <begin position="26"/>
        <end position="228"/>
    </location>
</feature>
<proteinExistence type="predicted"/>
<evidence type="ECO:0000259" key="1">
    <source>
        <dbReference type="Pfam" id="PF07075"/>
    </source>
</evidence>
<dbReference type="Proteomes" id="UP000319817">
    <property type="component" value="Chromosome"/>
</dbReference>